<keyword evidence="2" id="KW-1185">Reference proteome</keyword>
<comment type="caution">
    <text evidence="1">The sequence shown here is derived from an EMBL/GenBank/DDBJ whole genome shotgun (WGS) entry which is preliminary data.</text>
</comment>
<organism evidence="1 2">
    <name type="scientific">Lyophyllum shimeji</name>
    <name type="common">Hon-shimeji</name>
    <name type="synonym">Tricholoma shimeji</name>
    <dbReference type="NCBI Taxonomy" id="47721"/>
    <lineage>
        <taxon>Eukaryota</taxon>
        <taxon>Fungi</taxon>
        <taxon>Dikarya</taxon>
        <taxon>Basidiomycota</taxon>
        <taxon>Agaricomycotina</taxon>
        <taxon>Agaricomycetes</taxon>
        <taxon>Agaricomycetidae</taxon>
        <taxon>Agaricales</taxon>
        <taxon>Tricholomatineae</taxon>
        <taxon>Lyophyllaceae</taxon>
        <taxon>Lyophyllum</taxon>
    </lineage>
</organism>
<evidence type="ECO:0000313" key="2">
    <source>
        <dbReference type="Proteomes" id="UP001063166"/>
    </source>
</evidence>
<dbReference type="AlphaFoldDB" id="A0A9P3UN20"/>
<dbReference type="Proteomes" id="UP001063166">
    <property type="component" value="Unassembled WGS sequence"/>
</dbReference>
<proteinExistence type="predicted"/>
<gene>
    <name evidence="1" type="ORF">LshimejAT787_0603800</name>
</gene>
<name>A0A9P3UN20_LYOSH</name>
<evidence type="ECO:0000313" key="1">
    <source>
        <dbReference type="EMBL" id="GLB39218.1"/>
    </source>
</evidence>
<reference evidence="1" key="1">
    <citation type="submission" date="2022-07" db="EMBL/GenBank/DDBJ databases">
        <title>The genome of Lyophyllum shimeji provides insight into the initial evolution of ectomycorrhizal fungal genome.</title>
        <authorList>
            <person name="Kobayashi Y."/>
            <person name="Shibata T."/>
            <person name="Hirakawa H."/>
            <person name="Shigenobu S."/>
            <person name="Nishiyama T."/>
            <person name="Yamada A."/>
            <person name="Hasebe M."/>
            <person name="Kawaguchi M."/>
        </authorList>
    </citation>
    <scope>NUCLEOTIDE SEQUENCE</scope>
    <source>
        <strain evidence="1">AT787</strain>
    </source>
</reference>
<accession>A0A9P3UN20</accession>
<protein>
    <submittedName>
        <fullName evidence="1">Uncharacterized protein</fullName>
    </submittedName>
</protein>
<dbReference type="EMBL" id="BRPK01000006">
    <property type="protein sequence ID" value="GLB39218.1"/>
    <property type="molecule type" value="Genomic_DNA"/>
</dbReference>
<sequence>MARTSELPFSIPFVSECQHLFCSSIQPSFPVKVQVIHVVQASSISSPFDVKRHQSLVFEAPAIRVVERRHAYTTPTLVHQRFVCSLARLDGRRFRTLSADDAVSVLLVADSSIYALIRTLSSIAQGSMAERHSFTLLPDSLRRYQRWIRSEHANGGDQPLAFADSS</sequence>